<dbReference type="PANTHER" id="PTHR41328">
    <property type="entry name" value="TERMINASE SMALL SUBUNIT-RELATED"/>
    <property type="match status" value="1"/>
</dbReference>
<dbReference type="Pfam" id="PF03592">
    <property type="entry name" value="Terminase_2"/>
    <property type="match status" value="1"/>
</dbReference>
<organism evidence="3 4">
    <name type="scientific">Eubacterium barkeri</name>
    <name type="common">Clostridium barkeri</name>
    <dbReference type="NCBI Taxonomy" id="1528"/>
    <lineage>
        <taxon>Bacteria</taxon>
        <taxon>Bacillati</taxon>
        <taxon>Bacillota</taxon>
        <taxon>Clostridia</taxon>
        <taxon>Eubacteriales</taxon>
        <taxon>Eubacteriaceae</taxon>
        <taxon>Eubacterium</taxon>
    </lineage>
</organism>
<dbReference type="GO" id="GO:0051276">
    <property type="term" value="P:chromosome organization"/>
    <property type="evidence" value="ECO:0007669"/>
    <property type="project" value="InterPro"/>
</dbReference>
<dbReference type="PANTHER" id="PTHR41328:SF2">
    <property type="entry name" value="TERMINASE SMALL SUBUNIT"/>
    <property type="match status" value="1"/>
</dbReference>
<dbReference type="EMBL" id="FNOU01000017">
    <property type="protein sequence ID" value="SDY13557.1"/>
    <property type="molecule type" value="Genomic_DNA"/>
</dbReference>
<evidence type="ECO:0000256" key="2">
    <source>
        <dbReference type="ARBA" id="ARBA00023219"/>
    </source>
</evidence>
<protein>
    <submittedName>
        <fullName evidence="3">Phage terminase small subunit</fullName>
    </submittedName>
</protein>
<dbReference type="RefSeq" id="WP_090246143.1">
    <property type="nucleotide sequence ID" value="NZ_FNOU01000017.1"/>
</dbReference>
<dbReference type="OrthoDB" id="7358785at2"/>
<proteinExistence type="predicted"/>
<sequence>MTEKQKRFCDEYLVDLNGTRAYKAAYPNVKKDMTAAVNASKMLRNAKVKAYIDRRLEEIRTAKTAEAQEVMEYLTSVMRGESRSEIVVVEGIGDGCSSASRMEKAPDEKERLKAAELLGKRWSLFTDRVDVSGSLDTQTSKLDNLIEQMRRAPDGG</sequence>
<keyword evidence="2" id="KW-0231">Viral genome packaging</keyword>
<reference evidence="4" key="1">
    <citation type="submission" date="2016-10" db="EMBL/GenBank/DDBJ databases">
        <authorList>
            <person name="Varghese N."/>
            <person name="Submissions S."/>
        </authorList>
    </citation>
    <scope>NUCLEOTIDE SEQUENCE [LARGE SCALE GENOMIC DNA]</scope>
    <source>
        <strain evidence="4">VPI 5359</strain>
    </source>
</reference>
<dbReference type="InterPro" id="IPR005335">
    <property type="entry name" value="Terminase_ssu"/>
</dbReference>
<keyword evidence="1" id="KW-1188">Viral release from host cell</keyword>
<name>A0A1H3HDL4_EUBBA</name>
<dbReference type="AlphaFoldDB" id="A0A1H3HDL4"/>
<evidence type="ECO:0000313" key="4">
    <source>
        <dbReference type="Proteomes" id="UP000199652"/>
    </source>
</evidence>
<dbReference type="Proteomes" id="UP000199652">
    <property type="component" value="Unassembled WGS sequence"/>
</dbReference>
<gene>
    <name evidence="3" type="ORF">SAMN04488579_11755</name>
</gene>
<evidence type="ECO:0000313" key="3">
    <source>
        <dbReference type="EMBL" id="SDY13557.1"/>
    </source>
</evidence>
<dbReference type="InterPro" id="IPR052404">
    <property type="entry name" value="SPP1-like_terminase"/>
</dbReference>
<dbReference type="Gene3D" id="1.10.10.1400">
    <property type="entry name" value="Terminase, small subunit, N-terminal DNA-binding domain, HTH motif"/>
    <property type="match status" value="1"/>
</dbReference>
<dbReference type="Gene3D" id="6.10.140.2160">
    <property type="match status" value="1"/>
</dbReference>
<dbReference type="InterPro" id="IPR038713">
    <property type="entry name" value="Terminase_Gp1_N_sf"/>
</dbReference>
<dbReference type="STRING" id="1528.SAMN04488579_11755"/>
<evidence type="ECO:0000256" key="1">
    <source>
        <dbReference type="ARBA" id="ARBA00022612"/>
    </source>
</evidence>
<accession>A0A1H3HDL4</accession>
<keyword evidence="4" id="KW-1185">Reference proteome</keyword>